<feature type="transmembrane region" description="Helical" evidence="7">
    <location>
        <begin position="170"/>
        <end position="197"/>
    </location>
</feature>
<dbReference type="SUPFAM" id="SSF161098">
    <property type="entry name" value="MetI-like"/>
    <property type="match status" value="1"/>
</dbReference>
<evidence type="ECO:0000256" key="6">
    <source>
        <dbReference type="ARBA" id="ARBA00023136"/>
    </source>
</evidence>
<dbReference type="InterPro" id="IPR000515">
    <property type="entry name" value="MetI-like"/>
</dbReference>
<comment type="subcellular location">
    <subcellularLocation>
        <location evidence="1 7">Cell membrane</location>
        <topology evidence="1 7">Multi-pass membrane protein</topology>
    </subcellularLocation>
</comment>
<dbReference type="PANTHER" id="PTHR30151:SF0">
    <property type="entry name" value="ABC TRANSPORTER PERMEASE PROTEIN MJ0413-RELATED"/>
    <property type="match status" value="1"/>
</dbReference>
<accession>A0A542YJW9</accession>
<dbReference type="GO" id="GO:0055085">
    <property type="term" value="P:transmembrane transport"/>
    <property type="evidence" value="ECO:0007669"/>
    <property type="project" value="InterPro"/>
</dbReference>
<dbReference type="CDD" id="cd06261">
    <property type="entry name" value="TM_PBP2"/>
    <property type="match status" value="1"/>
</dbReference>
<keyword evidence="3" id="KW-1003">Cell membrane</keyword>
<evidence type="ECO:0000313" key="9">
    <source>
        <dbReference type="EMBL" id="TQL48398.1"/>
    </source>
</evidence>
<evidence type="ECO:0000313" key="10">
    <source>
        <dbReference type="Proteomes" id="UP000317998"/>
    </source>
</evidence>
<feature type="transmembrane region" description="Helical" evidence="7">
    <location>
        <begin position="68"/>
        <end position="89"/>
    </location>
</feature>
<evidence type="ECO:0000259" key="8">
    <source>
        <dbReference type="PROSITE" id="PS50928"/>
    </source>
</evidence>
<feature type="domain" description="ABC transmembrane type-1" evidence="8">
    <location>
        <begin position="64"/>
        <end position="248"/>
    </location>
</feature>
<protein>
    <submittedName>
        <fullName evidence="9">NitT/TauT family transport system permease protein</fullName>
    </submittedName>
</protein>
<dbReference type="GO" id="GO:0005886">
    <property type="term" value="C:plasma membrane"/>
    <property type="evidence" value="ECO:0007669"/>
    <property type="project" value="UniProtKB-SubCell"/>
</dbReference>
<dbReference type="AlphaFoldDB" id="A0A542YJW9"/>
<evidence type="ECO:0000256" key="3">
    <source>
        <dbReference type="ARBA" id="ARBA00022475"/>
    </source>
</evidence>
<comment type="similarity">
    <text evidence="7">Belongs to the binding-protein-dependent transport system permease family.</text>
</comment>
<dbReference type="Gene3D" id="1.10.3720.10">
    <property type="entry name" value="MetI-like"/>
    <property type="match status" value="1"/>
</dbReference>
<feature type="transmembrane region" description="Helical" evidence="7">
    <location>
        <begin position="12"/>
        <end position="30"/>
    </location>
</feature>
<organism evidence="9 10">
    <name type="scientific">Homoserinimonas aerilata</name>
    <dbReference type="NCBI Taxonomy" id="1162970"/>
    <lineage>
        <taxon>Bacteria</taxon>
        <taxon>Bacillati</taxon>
        <taxon>Actinomycetota</taxon>
        <taxon>Actinomycetes</taxon>
        <taxon>Micrococcales</taxon>
        <taxon>Microbacteriaceae</taxon>
        <taxon>Homoserinimonas</taxon>
    </lineage>
</organism>
<feature type="transmembrane region" description="Helical" evidence="7">
    <location>
        <begin position="128"/>
        <end position="149"/>
    </location>
</feature>
<dbReference type="EMBL" id="VFOM01000001">
    <property type="protein sequence ID" value="TQL48398.1"/>
    <property type="molecule type" value="Genomic_DNA"/>
</dbReference>
<dbReference type="InterPro" id="IPR035906">
    <property type="entry name" value="MetI-like_sf"/>
</dbReference>
<keyword evidence="6 7" id="KW-0472">Membrane</keyword>
<sequence length="261" mass="27539">MLSRAVRTRTGVVVARLIVALLAIGCWQLAVSTTLLPANVLPAPFSVVESFATQIISPDYWKAIGDTFAGALLGLAFGIIVGVPVGMLTGRRPLIELSTRFLFDFGRAFPAIALIPVLILLLGRTTDMKAVVVFTAVVFPIIVQAQHGVRSVTASIEETVRSFRIPPHLVVLKVMLPSAAPFLATGFRLGATIAVLVSLGTEVLTGAAGVGAELGEAQQGGDTPLAYVFLLTACILGFAVSAVVSFAQDRLIRWQTEGNED</sequence>
<evidence type="ECO:0000256" key="2">
    <source>
        <dbReference type="ARBA" id="ARBA00022448"/>
    </source>
</evidence>
<reference evidence="9 10" key="1">
    <citation type="submission" date="2019-06" db="EMBL/GenBank/DDBJ databases">
        <title>Sequencing the genomes of 1000 actinobacteria strains.</title>
        <authorList>
            <person name="Klenk H.-P."/>
        </authorList>
    </citation>
    <scope>NUCLEOTIDE SEQUENCE [LARGE SCALE GENOMIC DNA]</scope>
    <source>
        <strain evidence="9 10">DSM 26477</strain>
    </source>
</reference>
<dbReference type="Pfam" id="PF00528">
    <property type="entry name" value="BPD_transp_1"/>
    <property type="match status" value="1"/>
</dbReference>
<evidence type="ECO:0000256" key="4">
    <source>
        <dbReference type="ARBA" id="ARBA00022692"/>
    </source>
</evidence>
<gene>
    <name evidence="9" type="ORF">FB562_1492</name>
</gene>
<proteinExistence type="inferred from homology"/>
<feature type="transmembrane region" description="Helical" evidence="7">
    <location>
        <begin position="101"/>
        <end position="122"/>
    </location>
</feature>
<keyword evidence="4 7" id="KW-0812">Transmembrane</keyword>
<comment type="caution">
    <text evidence="9">The sequence shown here is derived from an EMBL/GenBank/DDBJ whole genome shotgun (WGS) entry which is preliminary data.</text>
</comment>
<name>A0A542YJW9_9MICO</name>
<keyword evidence="5 7" id="KW-1133">Transmembrane helix</keyword>
<evidence type="ECO:0000256" key="1">
    <source>
        <dbReference type="ARBA" id="ARBA00004651"/>
    </source>
</evidence>
<dbReference type="PROSITE" id="PS50928">
    <property type="entry name" value="ABC_TM1"/>
    <property type="match status" value="1"/>
</dbReference>
<dbReference type="PANTHER" id="PTHR30151">
    <property type="entry name" value="ALKANE SULFONATE ABC TRANSPORTER-RELATED, MEMBRANE SUBUNIT"/>
    <property type="match status" value="1"/>
</dbReference>
<evidence type="ECO:0000256" key="7">
    <source>
        <dbReference type="RuleBase" id="RU363032"/>
    </source>
</evidence>
<keyword evidence="10" id="KW-1185">Reference proteome</keyword>
<feature type="transmembrane region" description="Helical" evidence="7">
    <location>
        <begin position="225"/>
        <end position="247"/>
    </location>
</feature>
<evidence type="ECO:0000256" key="5">
    <source>
        <dbReference type="ARBA" id="ARBA00022989"/>
    </source>
</evidence>
<keyword evidence="2 7" id="KW-0813">Transport</keyword>
<dbReference type="Proteomes" id="UP000317998">
    <property type="component" value="Unassembled WGS sequence"/>
</dbReference>